<keyword evidence="3" id="KW-1185">Reference proteome</keyword>
<dbReference type="Gene3D" id="3.40.190.10">
    <property type="entry name" value="Periplasmic binding protein-like II"/>
    <property type="match status" value="1"/>
</dbReference>
<gene>
    <name evidence="2" type="ORF">IQ19_04864</name>
</gene>
<dbReference type="PANTHER" id="PTHR42928:SF5">
    <property type="entry name" value="BLR1237 PROTEIN"/>
    <property type="match status" value="1"/>
</dbReference>
<comment type="similarity">
    <text evidence="1">Belongs to the UPF0065 (bug) family.</text>
</comment>
<dbReference type="SUPFAM" id="SSF53850">
    <property type="entry name" value="Periplasmic binding protein-like II"/>
    <property type="match status" value="1"/>
</dbReference>
<evidence type="ECO:0000313" key="3">
    <source>
        <dbReference type="Proteomes" id="UP000318667"/>
    </source>
</evidence>
<keyword evidence="2" id="KW-0675">Receptor</keyword>
<dbReference type="OrthoDB" id="8881899at2"/>
<dbReference type="Pfam" id="PF03401">
    <property type="entry name" value="TctC"/>
    <property type="match status" value="1"/>
</dbReference>
<dbReference type="InterPro" id="IPR005064">
    <property type="entry name" value="BUG"/>
</dbReference>
<dbReference type="AlphaFoldDB" id="A0A562J902"/>
<dbReference type="GeneID" id="65405938"/>
<name>A0A562J902_9BACI</name>
<dbReference type="PANTHER" id="PTHR42928">
    <property type="entry name" value="TRICARBOXYLATE-BINDING PROTEIN"/>
    <property type="match status" value="1"/>
</dbReference>
<organism evidence="2 3">
    <name type="scientific">Cytobacillus oceanisediminis</name>
    <dbReference type="NCBI Taxonomy" id="665099"/>
    <lineage>
        <taxon>Bacteria</taxon>
        <taxon>Bacillati</taxon>
        <taxon>Bacillota</taxon>
        <taxon>Bacilli</taxon>
        <taxon>Bacillales</taxon>
        <taxon>Bacillaceae</taxon>
        <taxon>Cytobacillus</taxon>
    </lineage>
</organism>
<evidence type="ECO:0000256" key="1">
    <source>
        <dbReference type="ARBA" id="ARBA00006987"/>
    </source>
</evidence>
<protein>
    <submittedName>
        <fullName evidence="2">Tripartite-type tricarboxylate transporter receptor subunit TctC</fullName>
    </submittedName>
</protein>
<proteinExistence type="inferred from homology"/>
<accession>A0A562J902</accession>
<dbReference type="PROSITE" id="PS51257">
    <property type="entry name" value="PROKAR_LIPOPROTEIN"/>
    <property type="match status" value="1"/>
</dbReference>
<reference evidence="2 3" key="1">
    <citation type="journal article" date="2015" name="Stand. Genomic Sci.">
        <title>Genomic Encyclopedia of Bacterial and Archaeal Type Strains, Phase III: the genomes of soil and plant-associated and newly described type strains.</title>
        <authorList>
            <person name="Whitman W.B."/>
            <person name="Woyke T."/>
            <person name="Klenk H.P."/>
            <person name="Zhou Y."/>
            <person name="Lilburn T.G."/>
            <person name="Beck B.J."/>
            <person name="De Vos P."/>
            <person name="Vandamme P."/>
            <person name="Eisen J.A."/>
            <person name="Garrity G."/>
            <person name="Hugenholtz P."/>
            <person name="Kyrpides N.C."/>
        </authorList>
    </citation>
    <scope>NUCLEOTIDE SEQUENCE [LARGE SCALE GENOMIC DNA]</scope>
    <source>
        <strain evidence="2 3">CGMCC 1.10115</strain>
    </source>
</reference>
<dbReference type="InterPro" id="IPR042100">
    <property type="entry name" value="Bug_dom1"/>
</dbReference>
<dbReference type="RefSeq" id="WP_144545685.1">
    <property type="nucleotide sequence ID" value="NZ_VLKI01000022.1"/>
</dbReference>
<dbReference type="PIRSF" id="PIRSF017082">
    <property type="entry name" value="YflP"/>
    <property type="match status" value="1"/>
</dbReference>
<evidence type="ECO:0000313" key="2">
    <source>
        <dbReference type="EMBL" id="TWH79651.1"/>
    </source>
</evidence>
<sequence length="323" mass="34336">MKTFKSLAILTAAASIFLGGCGSGGSNGAANESASENFPEEPIKIIVPFAAGGSATTTARLLAEYSEEPMGESIVIENREGGGGTIGQQYVSTAEPDGHTLLLATTSIVTSPIFNETAFTHEDFDPILQVVSDVSYLYVNTDAPYDDIDSFIEYAKENPGKVTIATSGAQASDTIAAKEFIEAAGIDATVIPYDGAAPGVASVAGGHDSAAMSSFGESEGQVQAGKIKPILVFSENKSTKYPDVPTSYEKGYEISDESWRGVVAPAGTDPEIIKYLQDAFKAGFDNPEFKEKMENQGMDPIYKDSKEFKQSIDNVYKRFSENM</sequence>
<comment type="caution">
    <text evidence="2">The sequence shown here is derived from an EMBL/GenBank/DDBJ whole genome shotgun (WGS) entry which is preliminary data.</text>
</comment>
<dbReference type="Gene3D" id="3.40.190.150">
    <property type="entry name" value="Bordetella uptake gene, domain 1"/>
    <property type="match status" value="1"/>
</dbReference>
<dbReference type="Proteomes" id="UP000318667">
    <property type="component" value="Unassembled WGS sequence"/>
</dbReference>
<dbReference type="EMBL" id="VLKI01000022">
    <property type="protein sequence ID" value="TWH79651.1"/>
    <property type="molecule type" value="Genomic_DNA"/>
</dbReference>
<dbReference type="CDD" id="cd07012">
    <property type="entry name" value="PBP2_Bug_TTT"/>
    <property type="match status" value="1"/>
</dbReference>